<dbReference type="InterPro" id="IPR036390">
    <property type="entry name" value="WH_DNA-bd_sf"/>
</dbReference>
<dbReference type="InterPro" id="IPR000835">
    <property type="entry name" value="HTH_MarR-typ"/>
</dbReference>
<protein>
    <submittedName>
        <fullName evidence="3">MarR family transcriptional regulator</fullName>
    </submittedName>
</protein>
<comment type="caution">
    <text evidence="3">The sequence shown here is derived from an EMBL/GenBank/DDBJ whole genome shotgun (WGS) entry which is preliminary data.</text>
</comment>
<keyword evidence="4" id="KW-1185">Reference proteome</keyword>
<dbReference type="GO" id="GO:0003700">
    <property type="term" value="F:DNA-binding transcription factor activity"/>
    <property type="evidence" value="ECO:0007669"/>
    <property type="project" value="InterPro"/>
</dbReference>
<feature type="region of interest" description="Disordered" evidence="1">
    <location>
        <begin position="1"/>
        <end position="22"/>
    </location>
</feature>
<dbReference type="PROSITE" id="PS50995">
    <property type="entry name" value="HTH_MARR_2"/>
    <property type="match status" value="1"/>
</dbReference>
<dbReference type="GO" id="GO:0006950">
    <property type="term" value="P:response to stress"/>
    <property type="evidence" value="ECO:0007669"/>
    <property type="project" value="TreeGrafter"/>
</dbReference>
<dbReference type="PANTHER" id="PTHR33164:SF99">
    <property type="entry name" value="MARR FAMILY REGULATORY PROTEIN"/>
    <property type="match status" value="1"/>
</dbReference>
<evidence type="ECO:0000313" key="3">
    <source>
        <dbReference type="EMBL" id="RRC96142.1"/>
    </source>
</evidence>
<accession>A0A3P1SIJ6</accession>
<feature type="domain" description="HTH marR-type" evidence="2">
    <location>
        <begin position="29"/>
        <end position="165"/>
    </location>
</feature>
<organism evidence="3 4">
    <name type="scientific">Schaalia canis</name>
    <dbReference type="NCBI Taxonomy" id="100469"/>
    <lineage>
        <taxon>Bacteria</taxon>
        <taxon>Bacillati</taxon>
        <taxon>Actinomycetota</taxon>
        <taxon>Actinomycetes</taxon>
        <taxon>Actinomycetales</taxon>
        <taxon>Actinomycetaceae</taxon>
        <taxon>Schaalia</taxon>
    </lineage>
</organism>
<reference evidence="3 4" key="1">
    <citation type="submission" date="2018-11" db="EMBL/GenBank/DDBJ databases">
        <title>Genomes From Bacteria Associated with the Canine Oral Cavity: a Test Case for Automated Genome-Based Taxonomic Assignment.</title>
        <authorList>
            <person name="Coil D.A."/>
            <person name="Jospin G."/>
            <person name="Darling A.E."/>
            <person name="Wallis C."/>
            <person name="Davis I.J."/>
            <person name="Harris S."/>
            <person name="Eisen J.A."/>
            <person name="Holcombe L.J."/>
            <person name="O'Flynn C."/>
        </authorList>
    </citation>
    <scope>NUCLEOTIDE SEQUENCE [LARGE SCALE GENOMIC DNA]</scope>
    <source>
        <strain evidence="3 4">OH770</strain>
    </source>
</reference>
<dbReference type="Pfam" id="PF12802">
    <property type="entry name" value="MarR_2"/>
    <property type="match status" value="1"/>
</dbReference>
<dbReference type="OrthoDB" id="8635520at2"/>
<dbReference type="AlphaFoldDB" id="A0A3P1SIJ6"/>
<dbReference type="InterPro" id="IPR036388">
    <property type="entry name" value="WH-like_DNA-bd_sf"/>
</dbReference>
<evidence type="ECO:0000256" key="1">
    <source>
        <dbReference type="SAM" id="MobiDB-lite"/>
    </source>
</evidence>
<evidence type="ECO:0000259" key="2">
    <source>
        <dbReference type="PROSITE" id="PS50995"/>
    </source>
</evidence>
<dbReference type="SUPFAM" id="SSF46785">
    <property type="entry name" value="Winged helix' DNA-binding domain"/>
    <property type="match status" value="1"/>
</dbReference>
<dbReference type="InterPro" id="IPR039422">
    <property type="entry name" value="MarR/SlyA-like"/>
</dbReference>
<gene>
    <name evidence="3" type="ORF">EII11_00225</name>
</gene>
<name>A0A3P1SIJ6_9ACTO</name>
<dbReference type="Proteomes" id="UP000280444">
    <property type="component" value="Unassembled WGS sequence"/>
</dbReference>
<dbReference type="SMART" id="SM00347">
    <property type="entry name" value="HTH_MARR"/>
    <property type="match status" value="1"/>
</dbReference>
<dbReference type="Gene3D" id="1.10.10.10">
    <property type="entry name" value="Winged helix-like DNA-binding domain superfamily/Winged helix DNA-binding domain"/>
    <property type="match status" value="1"/>
</dbReference>
<proteinExistence type="predicted"/>
<evidence type="ECO:0000313" key="4">
    <source>
        <dbReference type="Proteomes" id="UP000280444"/>
    </source>
</evidence>
<dbReference type="EMBL" id="RQZF01000001">
    <property type="protein sequence ID" value="RRC96142.1"/>
    <property type="molecule type" value="Genomic_DNA"/>
</dbReference>
<sequence length="172" mass="19489">MSAEVTMKSGGTMTEGQRKNPINEFDNQRSKAWRVFFEASGRLQGILEARLKKSYNVSLPDYNILLALWEAELHTLRMGEIAEKVVYSPSRVTYLVNNLVKDGLVERVPAANDGRGYDAVLTEKGVTTVLKVTELHQETVREYLLDGMTEEDIDQIVRVFLAVERRLKKSAI</sequence>
<dbReference type="PANTHER" id="PTHR33164">
    <property type="entry name" value="TRANSCRIPTIONAL REGULATOR, MARR FAMILY"/>
    <property type="match status" value="1"/>
</dbReference>